<dbReference type="InterPro" id="IPR029510">
    <property type="entry name" value="Ald_DH_CS_GLU"/>
</dbReference>
<evidence type="ECO:0000256" key="3">
    <source>
        <dbReference type="PROSITE-ProRule" id="PRU10007"/>
    </source>
</evidence>
<protein>
    <submittedName>
        <fullName evidence="6">Aldehyde dehydrogenase</fullName>
    </submittedName>
</protein>
<dbReference type="InterPro" id="IPR016162">
    <property type="entry name" value="Ald_DH_N"/>
</dbReference>
<evidence type="ECO:0000256" key="4">
    <source>
        <dbReference type="RuleBase" id="RU003345"/>
    </source>
</evidence>
<dbReference type="PATRIC" id="fig|292.27.peg.6933"/>
<name>A0A0J5WA33_BURCE</name>
<evidence type="ECO:0000313" key="7">
    <source>
        <dbReference type="Proteomes" id="UP000036338"/>
    </source>
</evidence>
<dbReference type="Gene3D" id="3.40.605.10">
    <property type="entry name" value="Aldehyde Dehydrogenase, Chain A, domain 1"/>
    <property type="match status" value="1"/>
</dbReference>
<comment type="similarity">
    <text evidence="1 4">Belongs to the aldehyde dehydrogenase family.</text>
</comment>
<dbReference type="Gene3D" id="3.40.309.10">
    <property type="entry name" value="Aldehyde Dehydrogenase, Chain A, domain 2"/>
    <property type="match status" value="1"/>
</dbReference>
<dbReference type="SUPFAM" id="SSF53720">
    <property type="entry name" value="ALDH-like"/>
    <property type="match status" value="1"/>
</dbReference>
<dbReference type="EMBL" id="LDWR01000059">
    <property type="protein sequence ID" value="KML47866.1"/>
    <property type="molecule type" value="Genomic_DNA"/>
</dbReference>
<sequence length="496" mass="53766">MALVQMLDEVKRFLAREHGHYIDGRAVAGSGGERIDVRNPATRAVIGSVAQATDDEIEAAIASSHRAFRGEWAQATPADRERILLRFADLIDAHGEEIAQIETAQSGKLIGLSRAIEVSWSARWLRYYAGWATKIAGETLAPSFPSMNGERYTSFTLREPLGVVFGIIPWNFPVMIPVWKFGAALATGNTVLIKSSEFTPLTMLRIAELGTEAGLPLGTLNVINGAGKIGAKVIRDPRVAKVSFTGSVPTGRIIGEEAVNANFTRFTLELGGKNAAGFLPDTPVEKILDGVIEAGFLHSGQVCASAERFFVHRSQFDEVVEKLKARLDAFQPSDPMDDAGTIGPVCNEPQFRKCIDAFDRARADGDTIVTGGGAYARDGFYVKPTIVLPKSLQSDSYRNEIFGPVGAFVPFDDDEELIAMMNDTPFGLTASLWTNDLSKALRYVPRIEAGTVWVNMHTLVDPAVPFGGAKGSGIGREYGSSFIDAYTEPKSVTIRF</sequence>
<dbReference type="GO" id="GO:0016620">
    <property type="term" value="F:oxidoreductase activity, acting on the aldehyde or oxo group of donors, NAD or NADP as acceptor"/>
    <property type="evidence" value="ECO:0007669"/>
    <property type="project" value="InterPro"/>
</dbReference>
<gene>
    <name evidence="6" type="ORF">VL15_31290</name>
</gene>
<dbReference type="FunFam" id="3.40.605.10:FF:000007">
    <property type="entry name" value="NAD/NADP-dependent betaine aldehyde dehydrogenase"/>
    <property type="match status" value="1"/>
</dbReference>
<organism evidence="6 7">
    <name type="scientific">Burkholderia cepacia</name>
    <name type="common">Pseudomonas cepacia</name>
    <dbReference type="NCBI Taxonomy" id="292"/>
    <lineage>
        <taxon>Bacteria</taxon>
        <taxon>Pseudomonadati</taxon>
        <taxon>Pseudomonadota</taxon>
        <taxon>Betaproteobacteria</taxon>
        <taxon>Burkholderiales</taxon>
        <taxon>Burkholderiaceae</taxon>
        <taxon>Burkholderia</taxon>
        <taxon>Burkholderia cepacia complex</taxon>
    </lineage>
</organism>
<proteinExistence type="inferred from homology"/>
<dbReference type="InterPro" id="IPR016161">
    <property type="entry name" value="Ald_DH/histidinol_DH"/>
</dbReference>
<dbReference type="Pfam" id="PF00171">
    <property type="entry name" value="Aldedh"/>
    <property type="match status" value="1"/>
</dbReference>
<dbReference type="PROSITE" id="PS00687">
    <property type="entry name" value="ALDEHYDE_DEHYDR_GLU"/>
    <property type="match status" value="1"/>
</dbReference>
<evidence type="ECO:0000256" key="1">
    <source>
        <dbReference type="ARBA" id="ARBA00009986"/>
    </source>
</evidence>
<evidence type="ECO:0000259" key="5">
    <source>
        <dbReference type="Pfam" id="PF00171"/>
    </source>
</evidence>
<dbReference type="AlphaFoldDB" id="A0A0J5WA33"/>
<reference evidence="6 7" key="1">
    <citation type="submission" date="2015-05" db="EMBL/GenBank/DDBJ databases">
        <title>Draft genome of Burkholderia cepacia LK29.</title>
        <authorList>
            <person name="Chan X.Y."/>
        </authorList>
    </citation>
    <scope>NUCLEOTIDE SEQUENCE [LARGE SCALE GENOMIC DNA]</scope>
    <source>
        <strain evidence="6 7">LK29</strain>
    </source>
</reference>
<dbReference type="InterPro" id="IPR015590">
    <property type="entry name" value="Aldehyde_DH_dom"/>
</dbReference>
<dbReference type="PANTHER" id="PTHR11699">
    <property type="entry name" value="ALDEHYDE DEHYDROGENASE-RELATED"/>
    <property type="match status" value="1"/>
</dbReference>
<dbReference type="InterPro" id="IPR016163">
    <property type="entry name" value="Ald_DH_C"/>
</dbReference>
<keyword evidence="2 4" id="KW-0560">Oxidoreductase</keyword>
<evidence type="ECO:0000256" key="2">
    <source>
        <dbReference type="ARBA" id="ARBA00023002"/>
    </source>
</evidence>
<dbReference type="RefSeq" id="WP_048250621.1">
    <property type="nucleotide sequence ID" value="NZ_LDWR01000059.1"/>
</dbReference>
<dbReference type="Proteomes" id="UP000036338">
    <property type="component" value="Unassembled WGS sequence"/>
</dbReference>
<comment type="caution">
    <text evidence="6">The sequence shown here is derived from an EMBL/GenBank/DDBJ whole genome shotgun (WGS) entry which is preliminary data.</text>
</comment>
<feature type="domain" description="Aldehyde dehydrogenase" evidence="5">
    <location>
        <begin position="30"/>
        <end position="492"/>
    </location>
</feature>
<accession>A0A0J5WA33</accession>
<feature type="active site" evidence="3">
    <location>
        <position position="269"/>
    </location>
</feature>
<evidence type="ECO:0000313" key="6">
    <source>
        <dbReference type="EMBL" id="KML47866.1"/>
    </source>
</evidence>